<dbReference type="SUPFAM" id="SSF53850">
    <property type="entry name" value="Periplasmic binding protein-like II"/>
    <property type="match status" value="1"/>
</dbReference>
<dbReference type="Gene3D" id="3.40.190.10">
    <property type="entry name" value="Periplasmic binding protein-like II"/>
    <property type="match status" value="2"/>
</dbReference>
<accession>A0A7W7WPZ8</accession>
<dbReference type="CDD" id="cd13585">
    <property type="entry name" value="PBP2_TMBP_like"/>
    <property type="match status" value="1"/>
</dbReference>
<sequence length="460" mass="49913">MRSLPRATRGTTRRAVLAGGLAATVALSLAACGSGDDGEVTGGGVGTAEKPVSIRMIANDAFARQWQEQMVPEFNKLYPHIKVTIDGVPYGDLLAKEMLELTAPDPTYDIVIADDPWIPQLAKTGGLADLKGDLGKYTKSDYDWDDFNTGPLAAGEWKGKQYGVPLRSNVLLMFYNKTLYSKAGLAAPTPELTWQQYLEQAPKLVRDTNGDGKPDAWAVGTYWTKDPLTPTIWQTILNSNGGQLLDENNKPTFNTPEGVAALQTHIDLLKYAPPGAATYQFNEPLEAFRQGKTATMFMWGSVYKGTAIDPKTTTLKPEEVGIQVMPVGTASAGAHRGMWTGAVAKKSKQAEAAWTLLQWLSSKEGEKWHANTLGVFPARKSTLSSTPEQAWLTPVFKAIADGYVAIDKGKMWRPKLPESDAIQQILATQHSLAVSGQVTAAQALKNAEDEVNKLLKSKGY</sequence>
<proteinExistence type="predicted"/>
<dbReference type="AlphaFoldDB" id="A0A7W7WPZ8"/>
<dbReference type="EMBL" id="JACHJW010000001">
    <property type="protein sequence ID" value="MBB4959299.1"/>
    <property type="molecule type" value="Genomic_DNA"/>
</dbReference>
<name>A0A7W7WPZ8_9ACTN</name>
<evidence type="ECO:0000313" key="2">
    <source>
        <dbReference type="EMBL" id="MBB4959299.1"/>
    </source>
</evidence>
<reference evidence="2 3" key="1">
    <citation type="submission" date="2020-08" db="EMBL/GenBank/DDBJ databases">
        <title>Sequencing the genomes of 1000 actinobacteria strains.</title>
        <authorList>
            <person name="Klenk H.-P."/>
        </authorList>
    </citation>
    <scope>NUCLEOTIDE SEQUENCE [LARGE SCALE GENOMIC DNA]</scope>
    <source>
        <strain evidence="2 3">DSM 45886</strain>
    </source>
</reference>
<feature type="signal peptide" evidence="1">
    <location>
        <begin position="1"/>
        <end position="30"/>
    </location>
</feature>
<dbReference type="InterPro" id="IPR006059">
    <property type="entry name" value="SBP"/>
</dbReference>
<dbReference type="PROSITE" id="PS51257">
    <property type="entry name" value="PROKAR_LIPOPROTEIN"/>
    <property type="match status" value="1"/>
</dbReference>
<dbReference type="RefSeq" id="WP_221449030.1">
    <property type="nucleotide sequence ID" value="NZ_JACHJW010000001.1"/>
</dbReference>
<dbReference type="PANTHER" id="PTHR43649">
    <property type="entry name" value="ARABINOSE-BINDING PROTEIN-RELATED"/>
    <property type="match status" value="1"/>
</dbReference>
<keyword evidence="3" id="KW-1185">Reference proteome</keyword>
<organism evidence="2 3">
    <name type="scientific">Micromonospora polyrhachis</name>
    <dbReference type="NCBI Taxonomy" id="1282883"/>
    <lineage>
        <taxon>Bacteria</taxon>
        <taxon>Bacillati</taxon>
        <taxon>Actinomycetota</taxon>
        <taxon>Actinomycetes</taxon>
        <taxon>Micromonosporales</taxon>
        <taxon>Micromonosporaceae</taxon>
        <taxon>Micromonospora</taxon>
    </lineage>
</organism>
<dbReference type="Pfam" id="PF01547">
    <property type="entry name" value="SBP_bac_1"/>
    <property type="match status" value="1"/>
</dbReference>
<gene>
    <name evidence="2" type="ORF">FHR38_003032</name>
</gene>
<protein>
    <submittedName>
        <fullName evidence="2">ABC-type glycerol-3-phosphate transport system substrate-binding protein</fullName>
    </submittedName>
</protein>
<dbReference type="Proteomes" id="UP000578819">
    <property type="component" value="Unassembled WGS sequence"/>
</dbReference>
<comment type="caution">
    <text evidence="2">The sequence shown here is derived from an EMBL/GenBank/DDBJ whole genome shotgun (WGS) entry which is preliminary data.</text>
</comment>
<dbReference type="InterPro" id="IPR050490">
    <property type="entry name" value="Bact_solute-bd_prot1"/>
</dbReference>
<evidence type="ECO:0000256" key="1">
    <source>
        <dbReference type="SAM" id="SignalP"/>
    </source>
</evidence>
<dbReference type="PANTHER" id="PTHR43649:SF12">
    <property type="entry name" value="DIACETYLCHITOBIOSE BINDING PROTEIN DASA"/>
    <property type="match status" value="1"/>
</dbReference>
<keyword evidence="1" id="KW-0732">Signal</keyword>
<feature type="chain" id="PRO_5030584522" evidence="1">
    <location>
        <begin position="31"/>
        <end position="460"/>
    </location>
</feature>
<evidence type="ECO:0000313" key="3">
    <source>
        <dbReference type="Proteomes" id="UP000578819"/>
    </source>
</evidence>